<dbReference type="Proteomes" id="UP001056425">
    <property type="component" value="Chromosome"/>
</dbReference>
<organism evidence="1 2">
    <name type="scientific">Thermococcus argininiproducens</name>
    <dbReference type="NCBI Taxonomy" id="2866384"/>
    <lineage>
        <taxon>Archaea</taxon>
        <taxon>Methanobacteriati</taxon>
        <taxon>Methanobacteriota</taxon>
        <taxon>Thermococci</taxon>
        <taxon>Thermococcales</taxon>
        <taxon>Thermococcaceae</taxon>
        <taxon>Thermococcus</taxon>
    </lineage>
</organism>
<dbReference type="AlphaFoldDB" id="A0A9E7MC29"/>
<sequence length="234" mass="26402">MKKGQISLEFLFIFILFLVLLTFSIRNITFSSEHSADMLRIQVSEEAKLFANTVSNAISQVYAQGPGAKTTEYFTFRYLNDEYFLKKAFAMNNKPYIVVGYQNGTYVTILEFNETIIFTSYDTGTDTLSANMVPIQSETDALKKNFFLAGSLYRRDLSNASIYSVVGIGVEYNGTTYSPSILNLNITPYNGILLFPEVSPTTLKIVVEWNPDRNESWIFNSTAQELRINLNVGG</sequence>
<gene>
    <name evidence="1" type="ORF">K1720_03245</name>
</gene>
<reference evidence="1 2" key="1">
    <citation type="submission" date="2021-08" db="EMBL/GenBank/DDBJ databases">
        <title>Thermococcus onnuriiensis IOH2.</title>
        <authorList>
            <person name="Park Y.-J."/>
        </authorList>
    </citation>
    <scope>NUCLEOTIDE SEQUENCE [LARGE SCALE GENOMIC DNA]</scope>
    <source>
        <strain evidence="1 2">IOH2</strain>
    </source>
</reference>
<dbReference type="KEGG" id="thei:K1720_03245"/>
<proteinExistence type="predicted"/>
<protein>
    <submittedName>
        <fullName evidence="1">Class III signal peptide-containing protein</fullName>
    </submittedName>
</protein>
<name>A0A9E7MC29_9EURY</name>
<evidence type="ECO:0000313" key="2">
    <source>
        <dbReference type="Proteomes" id="UP001056425"/>
    </source>
</evidence>
<evidence type="ECO:0000313" key="1">
    <source>
        <dbReference type="EMBL" id="USH00861.1"/>
    </source>
</evidence>
<dbReference type="EMBL" id="CP080572">
    <property type="protein sequence ID" value="USH00861.1"/>
    <property type="molecule type" value="Genomic_DNA"/>
</dbReference>
<keyword evidence="2" id="KW-1185">Reference proteome</keyword>
<dbReference type="InterPro" id="IPR007166">
    <property type="entry name" value="Class3_signal_pept_motif"/>
</dbReference>
<accession>A0A9E7MC29</accession>
<dbReference type="Pfam" id="PF04021">
    <property type="entry name" value="Class_IIIsignal"/>
    <property type="match status" value="1"/>
</dbReference>